<accession>A0A6A6T5S9</accession>
<dbReference type="InterPro" id="IPR036291">
    <property type="entry name" value="NAD(P)-bd_dom_sf"/>
</dbReference>
<dbReference type="Gene3D" id="3.40.50.720">
    <property type="entry name" value="NAD(P)-binding Rossmann-like Domain"/>
    <property type="match status" value="1"/>
</dbReference>
<sequence>MPIEYTAESTASQIVDDYAHEAKGKTFLVTGVSPGGLGAVFAEKVAKAEPTLLILAGRNSSKVQQTTNSITSSYKSVGVRVLSLDLSSLAKARKAAEEVNGWSDVPNIDVLVNNAGVMATAYGKTDEGFETQFGTNHLAPFLFTNLIMGKLLASSAPRVVNVASDGHRLGPVRFDDYGFQKGENYNRWYSYGQSKTANMLFALSLAEKLGGKDLLAFSLHPGVIHTNLGDHLNFDSDFEELHAMDRAFGNPEGWKGFTFKTLDQGAATHAYAALSPELTEHNGAYLLDSRLADPWKDTVKPWGTSSIEAERLWQLSEKLVGQTFSY</sequence>
<evidence type="ECO:0000313" key="5">
    <source>
        <dbReference type="Proteomes" id="UP000799324"/>
    </source>
</evidence>
<dbReference type="OrthoDB" id="191139at2759"/>
<dbReference type="SUPFAM" id="SSF51735">
    <property type="entry name" value="NAD(P)-binding Rossmann-fold domains"/>
    <property type="match status" value="1"/>
</dbReference>
<evidence type="ECO:0000256" key="3">
    <source>
        <dbReference type="RuleBase" id="RU000363"/>
    </source>
</evidence>
<dbReference type="PRINTS" id="PR00081">
    <property type="entry name" value="GDHRDH"/>
</dbReference>
<name>A0A6A6T5S9_9PLEO</name>
<dbReference type="EMBL" id="MU004362">
    <property type="protein sequence ID" value="KAF2654541.1"/>
    <property type="molecule type" value="Genomic_DNA"/>
</dbReference>
<keyword evidence="2" id="KW-0560">Oxidoreductase</keyword>
<dbReference type="Proteomes" id="UP000799324">
    <property type="component" value="Unassembled WGS sequence"/>
</dbReference>
<dbReference type="PANTHER" id="PTHR24320">
    <property type="entry name" value="RETINOL DEHYDROGENASE"/>
    <property type="match status" value="1"/>
</dbReference>
<comment type="similarity">
    <text evidence="1 3">Belongs to the short-chain dehydrogenases/reductases (SDR) family.</text>
</comment>
<dbReference type="InterPro" id="IPR002347">
    <property type="entry name" value="SDR_fam"/>
</dbReference>
<dbReference type="PRINTS" id="PR00080">
    <property type="entry name" value="SDRFAMILY"/>
</dbReference>
<protein>
    <submittedName>
        <fullName evidence="4">NAD(P)-binding protein</fullName>
    </submittedName>
</protein>
<reference evidence="4" key="1">
    <citation type="journal article" date="2020" name="Stud. Mycol.">
        <title>101 Dothideomycetes genomes: a test case for predicting lifestyles and emergence of pathogens.</title>
        <authorList>
            <person name="Haridas S."/>
            <person name="Albert R."/>
            <person name="Binder M."/>
            <person name="Bloem J."/>
            <person name="Labutti K."/>
            <person name="Salamov A."/>
            <person name="Andreopoulos B."/>
            <person name="Baker S."/>
            <person name="Barry K."/>
            <person name="Bills G."/>
            <person name="Bluhm B."/>
            <person name="Cannon C."/>
            <person name="Castanera R."/>
            <person name="Culley D."/>
            <person name="Daum C."/>
            <person name="Ezra D."/>
            <person name="Gonzalez J."/>
            <person name="Henrissat B."/>
            <person name="Kuo A."/>
            <person name="Liang C."/>
            <person name="Lipzen A."/>
            <person name="Lutzoni F."/>
            <person name="Magnuson J."/>
            <person name="Mondo S."/>
            <person name="Nolan M."/>
            <person name="Ohm R."/>
            <person name="Pangilinan J."/>
            <person name="Park H.-J."/>
            <person name="Ramirez L."/>
            <person name="Alfaro M."/>
            <person name="Sun H."/>
            <person name="Tritt A."/>
            <person name="Yoshinaga Y."/>
            <person name="Zwiers L.-H."/>
            <person name="Turgeon B."/>
            <person name="Goodwin S."/>
            <person name="Spatafora J."/>
            <person name="Crous P."/>
            <person name="Grigoriev I."/>
        </authorList>
    </citation>
    <scope>NUCLEOTIDE SEQUENCE</scope>
    <source>
        <strain evidence="4">CBS 122681</strain>
    </source>
</reference>
<evidence type="ECO:0000256" key="2">
    <source>
        <dbReference type="ARBA" id="ARBA00023002"/>
    </source>
</evidence>
<proteinExistence type="inferred from homology"/>
<dbReference type="GO" id="GO:0016491">
    <property type="term" value="F:oxidoreductase activity"/>
    <property type="evidence" value="ECO:0007669"/>
    <property type="project" value="UniProtKB-KW"/>
</dbReference>
<keyword evidence="5" id="KW-1185">Reference proteome</keyword>
<gene>
    <name evidence="4" type="ORF">K491DRAFT_693719</name>
</gene>
<dbReference type="Pfam" id="PF00106">
    <property type="entry name" value="adh_short"/>
    <property type="match status" value="1"/>
</dbReference>
<evidence type="ECO:0000313" key="4">
    <source>
        <dbReference type="EMBL" id="KAF2654541.1"/>
    </source>
</evidence>
<organism evidence="4 5">
    <name type="scientific">Lophiostoma macrostomum CBS 122681</name>
    <dbReference type="NCBI Taxonomy" id="1314788"/>
    <lineage>
        <taxon>Eukaryota</taxon>
        <taxon>Fungi</taxon>
        <taxon>Dikarya</taxon>
        <taxon>Ascomycota</taxon>
        <taxon>Pezizomycotina</taxon>
        <taxon>Dothideomycetes</taxon>
        <taxon>Pleosporomycetidae</taxon>
        <taxon>Pleosporales</taxon>
        <taxon>Lophiostomataceae</taxon>
        <taxon>Lophiostoma</taxon>
    </lineage>
</organism>
<dbReference type="PANTHER" id="PTHR24320:SF283">
    <property type="entry name" value="RETINOL DEHYDROGENASE 11"/>
    <property type="match status" value="1"/>
</dbReference>
<evidence type="ECO:0000256" key="1">
    <source>
        <dbReference type="ARBA" id="ARBA00006484"/>
    </source>
</evidence>
<dbReference type="AlphaFoldDB" id="A0A6A6T5S9"/>